<evidence type="ECO:0000313" key="3">
    <source>
        <dbReference type="Proteomes" id="UP000593561"/>
    </source>
</evidence>
<dbReference type="EMBL" id="JABFAC010000006">
    <property type="protein sequence ID" value="MBA0616214.1"/>
    <property type="molecule type" value="Genomic_DNA"/>
</dbReference>
<sequence>MFRRGTSSSNRGVRRIAVCRILTLIRILGFDRVAARIRKRKKVKTLCKKIMEMMILLTTAILTTIIMKAMILVVLKLLLGKIFWTWKLERGALGNQLLAA</sequence>
<keyword evidence="1" id="KW-1133">Transmembrane helix</keyword>
<keyword evidence="1" id="KW-0812">Transmembrane</keyword>
<protein>
    <submittedName>
        <fullName evidence="2">Uncharacterized protein</fullName>
    </submittedName>
</protein>
<dbReference type="Proteomes" id="UP000593561">
    <property type="component" value="Unassembled WGS sequence"/>
</dbReference>
<keyword evidence="1" id="KW-0472">Membrane</keyword>
<organism evidence="2 3">
    <name type="scientific">Gossypium davidsonii</name>
    <name type="common">Davidson's cotton</name>
    <name type="synonym">Gossypium klotzschianum subsp. davidsonii</name>
    <dbReference type="NCBI Taxonomy" id="34287"/>
    <lineage>
        <taxon>Eukaryota</taxon>
        <taxon>Viridiplantae</taxon>
        <taxon>Streptophyta</taxon>
        <taxon>Embryophyta</taxon>
        <taxon>Tracheophyta</taxon>
        <taxon>Spermatophyta</taxon>
        <taxon>Magnoliopsida</taxon>
        <taxon>eudicotyledons</taxon>
        <taxon>Gunneridae</taxon>
        <taxon>Pentapetalae</taxon>
        <taxon>rosids</taxon>
        <taxon>malvids</taxon>
        <taxon>Malvales</taxon>
        <taxon>Malvaceae</taxon>
        <taxon>Malvoideae</taxon>
        <taxon>Gossypium</taxon>
    </lineage>
</organism>
<keyword evidence="3" id="KW-1185">Reference proteome</keyword>
<proteinExistence type="predicted"/>
<evidence type="ECO:0000256" key="1">
    <source>
        <dbReference type="SAM" id="Phobius"/>
    </source>
</evidence>
<dbReference type="AlphaFoldDB" id="A0A7J8RQU8"/>
<comment type="caution">
    <text evidence="2">The sequence shown here is derived from an EMBL/GenBank/DDBJ whole genome shotgun (WGS) entry which is preliminary data.</text>
</comment>
<name>A0A7J8RQU8_GOSDV</name>
<accession>A0A7J8RQU8</accession>
<reference evidence="2 3" key="1">
    <citation type="journal article" date="2019" name="Genome Biol. Evol.">
        <title>Insights into the evolution of the New World diploid cottons (Gossypium, subgenus Houzingenia) based on genome sequencing.</title>
        <authorList>
            <person name="Grover C.E."/>
            <person name="Arick M.A. 2nd"/>
            <person name="Thrash A."/>
            <person name="Conover J.L."/>
            <person name="Sanders W.S."/>
            <person name="Peterson D.G."/>
            <person name="Frelichowski J.E."/>
            <person name="Scheffler J.A."/>
            <person name="Scheffler B.E."/>
            <person name="Wendel J.F."/>
        </authorList>
    </citation>
    <scope>NUCLEOTIDE SEQUENCE [LARGE SCALE GENOMIC DNA]</scope>
    <source>
        <strain evidence="2">27</strain>
        <tissue evidence="2">Leaf</tissue>
    </source>
</reference>
<gene>
    <name evidence="2" type="ORF">Godav_016280</name>
</gene>
<feature type="transmembrane region" description="Helical" evidence="1">
    <location>
        <begin position="55"/>
        <end position="79"/>
    </location>
</feature>
<evidence type="ECO:0000313" key="2">
    <source>
        <dbReference type="EMBL" id="MBA0616214.1"/>
    </source>
</evidence>